<reference evidence="2" key="1">
    <citation type="submission" date="2020-11" db="EMBL/GenBank/DDBJ databases">
        <authorList>
            <person name="Tran Van P."/>
        </authorList>
    </citation>
    <scope>NUCLEOTIDE SEQUENCE</scope>
</reference>
<evidence type="ECO:0000313" key="3">
    <source>
        <dbReference type="Proteomes" id="UP000678499"/>
    </source>
</evidence>
<dbReference type="InterPro" id="IPR001715">
    <property type="entry name" value="CH_dom"/>
</dbReference>
<dbReference type="EMBL" id="CAJPEX010000009">
    <property type="protein sequence ID" value="CAG0912335.1"/>
    <property type="molecule type" value="Genomic_DNA"/>
</dbReference>
<dbReference type="OrthoDB" id="18740at2759"/>
<dbReference type="AlphaFoldDB" id="A0A7R9G7K6"/>
<dbReference type="SMART" id="SM00033">
    <property type="entry name" value="CH"/>
    <property type="match status" value="1"/>
</dbReference>
<gene>
    <name evidence="2" type="ORF">NMOB1V02_LOCUS128</name>
</gene>
<accession>A0A7R9G7K6</accession>
<feature type="domain" description="Calponin-homology (CH)" evidence="1">
    <location>
        <begin position="49"/>
        <end position="155"/>
    </location>
</feature>
<evidence type="ECO:0000313" key="2">
    <source>
        <dbReference type="EMBL" id="CAD7272183.1"/>
    </source>
</evidence>
<protein>
    <recommendedName>
        <fullName evidence="1">Calponin-homology (CH) domain-containing protein</fullName>
    </recommendedName>
</protein>
<dbReference type="PANTHER" id="PTHR11915">
    <property type="entry name" value="SPECTRIN/FILAMIN RELATED CYTOSKELETAL PROTEIN"/>
    <property type="match status" value="1"/>
</dbReference>
<sequence length="180" mass="20478">MRPPLHVFMENPALLPAFTGHILPIVMKLQHYGAVGSLEITISDVVGHENAKEALLRWAQRTTEKYPGVRVTDFTRSWRDGLAFNAIIHRHRPDLIQWNSLKNRSARERLDSAFNIAEKEYSVTRLLDPEVSGLYCQTIFLAGVVHLVDLSRRGPEREECRNVGTRGRLKLDPRLDGSAE</sequence>
<dbReference type="Gene3D" id="1.10.418.10">
    <property type="entry name" value="Calponin-like domain"/>
    <property type="match status" value="1"/>
</dbReference>
<organism evidence="2">
    <name type="scientific">Notodromas monacha</name>
    <dbReference type="NCBI Taxonomy" id="399045"/>
    <lineage>
        <taxon>Eukaryota</taxon>
        <taxon>Metazoa</taxon>
        <taxon>Ecdysozoa</taxon>
        <taxon>Arthropoda</taxon>
        <taxon>Crustacea</taxon>
        <taxon>Oligostraca</taxon>
        <taxon>Ostracoda</taxon>
        <taxon>Podocopa</taxon>
        <taxon>Podocopida</taxon>
        <taxon>Cypridocopina</taxon>
        <taxon>Cypridoidea</taxon>
        <taxon>Cyprididae</taxon>
        <taxon>Notodromas</taxon>
    </lineage>
</organism>
<dbReference type="Proteomes" id="UP000678499">
    <property type="component" value="Unassembled WGS sequence"/>
</dbReference>
<proteinExistence type="predicted"/>
<evidence type="ECO:0000259" key="1">
    <source>
        <dbReference type="PROSITE" id="PS50021"/>
    </source>
</evidence>
<dbReference type="PROSITE" id="PS50021">
    <property type="entry name" value="CH"/>
    <property type="match status" value="1"/>
</dbReference>
<dbReference type="EMBL" id="OA882046">
    <property type="protein sequence ID" value="CAD7272183.1"/>
    <property type="molecule type" value="Genomic_DNA"/>
</dbReference>
<name>A0A7R9G7K6_9CRUS</name>
<dbReference type="SUPFAM" id="SSF47576">
    <property type="entry name" value="Calponin-homology domain, CH-domain"/>
    <property type="match status" value="1"/>
</dbReference>
<dbReference type="Pfam" id="PF00307">
    <property type="entry name" value="CH"/>
    <property type="match status" value="1"/>
</dbReference>
<dbReference type="InterPro" id="IPR036872">
    <property type="entry name" value="CH_dom_sf"/>
</dbReference>
<keyword evidence="3" id="KW-1185">Reference proteome</keyword>